<dbReference type="InterPro" id="IPR003594">
    <property type="entry name" value="HATPase_dom"/>
</dbReference>
<evidence type="ECO:0000256" key="5">
    <source>
        <dbReference type="ARBA" id="ARBA00022840"/>
    </source>
</evidence>
<keyword evidence="2" id="KW-0808">Transferase</keyword>
<feature type="domain" description="Histidine kinase" evidence="7">
    <location>
        <begin position="1"/>
        <end position="108"/>
    </location>
</feature>
<dbReference type="CDD" id="cd00075">
    <property type="entry name" value="HATPase"/>
    <property type="match status" value="1"/>
</dbReference>
<gene>
    <name evidence="8" type="ORF">EXM22_15345</name>
</gene>
<dbReference type="GO" id="GO:0005524">
    <property type="term" value="F:ATP binding"/>
    <property type="evidence" value="ECO:0007669"/>
    <property type="project" value="UniProtKB-KW"/>
</dbReference>
<keyword evidence="3" id="KW-0547">Nucleotide-binding</keyword>
<proteinExistence type="predicted"/>
<protein>
    <submittedName>
        <fullName evidence="8">ATP-binding protein</fullName>
    </submittedName>
</protein>
<keyword evidence="5 8" id="KW-0067">ATP-binding</keyword>
<dbReference type="Pfam" id="PF02518">
    <property type="entry name" value="HATPase_c"/>
    <property type="match status" value="1"/>
</dbReference>
<name>A0A5C1QRM6_9SPIO</name>
<keyword evidence="1" id="KW-0597">Phosphoprotein</keyword>
<dbReference type="RefSeq" id="WP_149487359.1">
    <property type="nucleotide sequence ID" value="NZ_CP036150.1"/>
</dbReference>
<evidence type="ECO:0000256" key="2">
    <source>
        <dbReference type="ARBA" id="ARBA00022679"/>
    </source>
</evidence>
<keyword evidence="4" id="KW-0418">Kinase</keyword>
<reference evidence="8 9" key="1">
    <citation type="submission" date="2019-02" db="EMBL/GenBank/DDBJ databases">
        <title>Complete Genome Sequence and Methylome Analysis of free living Spirochaetas.</title>
        <authorList>
            <person name="Fomenkov A."/>
            <person name="Dubinina G."/>
            <person name="Leshcheva N."/>
            <person name="Mikheeva N."/>
            <person name="Grabovich M."/>
            <person name="Vincze T."/>
            <person name="Roberts R.J."/>
        </authorList>
    </citation>
    <scope>NUCLEOTIDE SEQUENCE [LARGE SCALE GENOMIC DNA]</scope>
    <source>
        <strain evidence="8 9">K2</strain>
    </source>
</reference>
<dbReference type="PANTHER" id="PTHR43065">
    <property type="entry name" value="SENSOR HISTIDINE KINASE"/>
    <property type="match status" value="1"/>
</dbReference>
<accession>A0A5C1QRM6</accession>
<evidence type="ECO:0000313" key="9">
    <source>
        <dbReference type="Proteomes" id="UP000324209"/>
    </source>
</evidence>
<evidence type="ECO:0000259" key="7">
    <source>
        <dbReference type="PROSITE" id="PS50109"/>
    </source>
</evidence>
<dbReference type="Proteomes" id="UP000324209">
    <property type="component" value="Chromosome"/>
</dbReference>
<dbReference type="GO" id="GO:0000160">
    <property type="term" value="P:phosphorelay signal transduction system"/>
    <property type="evidence" value="ECO:0007669"/>
    <property type="project" value="UniProtKB-KW"/>
</dbReference>
<evidence type="ECO:0000256" key="3">
    <source>
        <dbReference type="ARBA" id="ARBA00022741"/>
    </source>
</evidence>
<keyword evidence="6" id="KW-0902">Two-component regulatory system</keyword>
<keyword evidence="9" id="KW-1185">Reference proteome</keyword>
<dbReference type="InterPro" id="IPR005467">
    <property type="entry name" value="His_kinase_dom"/>
</dbReference>
<dbReference type="InterPro" id="IPR036890">
    <property type="entry name" value="HATPase_C_sf"/>
</dbReference>
<dbReference type="Gene3D" id="3.30.565.10">
    <property type="entry name" value="Histidine kinase-like ATPase, C-terminal domain"/>
    <property type="match status" value="1"/>
</dbReference>
<dbReference type="AlphaFoldDB" id="A0A5C1QRM6"/>
<dbReference type="SUPFAM" id="SSF55874">
    <property type="entry name" value="ATPase domain of HSP90 chaperone/DNA topoisomerase II/histidine kinase"/>
    <property type="match status" value="1"/>
</dbReference>
<evidence type="ECO:0000256" key="1">
    <source>
        <dbReference type="ARBA" id="ARBA00022553"/>
    </source>
</evidence>
<organism evidence="8 9">
    <name type="scientific">Oceanispirochaeta crateris</name>
    <dbReference type="NCBI Taxonomy" id="2518645"/>
    <lineage>
        <taxon>Bacteria</taxon>
        <taxon>Pseudomonadati</taxon>
        <taxon>Spirochaetota</taxon>
        <taxon>Spirochaetia</taxon>
        <taxon>Spirochaetales</taxon>
        <taxon>Spirochaetaceae</taxon>
        <taxon>Oceanispirochaeta</taxon>
    </lineage>
</organism>
<dbReference type="GO" id="GO:0016301">
    <property type="term" value="F:kinase activity"/>
    <property type="evidence" value="ECO:0007669"/>
    <property type="project" value="UniProtKB-KW"/>
</dbReference>
<dbReference type="PROSITE" id="PS50109">
    <property type="entry name" value="HIS_KIN"/>
    <property type="match status" value="1"/>
</dbReference>
<sequence>MHYSLSDMILDLIQNSIEADAQRIHLDLIRKADELIVRLTDDGCGMTKGQLERSKDPFHSDGIKHKHRKVGLGIPFLIQTIEQADGSFEIQSEKDKGTTLNIRFNLGNMDTPPEGDWPGLFLQSFCFEGNYELIINRTIIREQGEEAGYTLQRSELQDILGNFNESGAMILLRDYLRSQEEELLDA</sequence>
<evidence type="ECO:0000313" key="8">
    <source>
        <dbReference type="EMBL" id="QEN09284.1"/>
    </source>
</evidence>
<dbReference type="KEGG" id="ock:EXM22_15345"/>
<dbReference type="EMBL" id="CP036150">
    <property type="protein sequence ID" value="QEN09284.1"/>
    <property type="molecule type" value="Genomic_DNA"/>
</dbReference>
<dbReference type="PANTHER" id="PTHR43065:SF10">
    <property type="entry name" value="PEROXIDE STRESS-ACTIVATED HISTIDINE KINASE MAK3"/>
    <property type="match status" value="1"/>
</dbReference>
<evidence type="ECO:0000256" key="4">
    <source>
        <dbReference type="ARBA" id="ARBA00022777"/>
    </source>
</evidence>
<evidence type="ECO:0000256" key="6">
    <source>
        <dbReference type="ARBA" id="ARBA00023012"/>
    </source>
</evidence>
<dbReference type="OrthoDB" id="9797586at2"/>